<feature type="transmembrane region" description="Helical" evidence="6">
    <location>
        <begin position="384"/>
        <end position="404"/>
    </location>
</feature>
<dbReference type="Pfam" id="PF09678">
    <property type="entry name" value="Caa3_CtaG"/>
    <property type="match status" value="1"/>
</dbReference>
<dbReference type="Pfam" id="PF05425">
    <property type="entry name" value="CopD"/>
    <property type="match status" value="1"/>
</dbReference>
<dbReference type="InterPro" id="IPR008457">
    <property type="entry name" value="Cu-R_CopD_dom"/>
</dbReference>
<dbReference type="InterPro" id="IPR019108">
    <property type="entry name" value="Caa3_assmbl_CtaG-rel"/>
</dbReference>
<keyword evidence="9" id="KW-1185">Reference proteome</keyword>
<feature type="transmembrane region" description="Helical" evidence="6">
    <location>
        <begin position="616"/>
        <end position="637"/>
    </location>
</feature>
<evidence type="ECO:0000256" key="5">
    <source>
        <dbReference type="ARBA" id="ARBA00023136"/>
    </source>
</evidence>
<keyword evidence="2" id="KW-1003">Cell membrane</keyword>
<name>A0ABR4YSB5_9MYCO</name>
<accession>A0ABR4YSB5</accession>
<dbReference type="InterPro" id="IPR032694">
    <property type="entry name" value="CopC/D"/>
</dbReference>
<reference evidence="8 9" key="1">
    <citation type="submission" date="2014-11" db="EMBL/GenBank/DDBJ databases">
        <title>Mycobacterium setense Manresensis Genome.</title>
        <authorList>
            <person name="Rech G."/>
            <person name="Sumoy L."/>
        </authorList>
    </citation>
    <scope>NUCLEOTIDE SEQUENCE [LARGE SCALE GENOMIC DNA]</scope>
    <source>
        <strain evidence="8 9">Manresensis</strain>
    </source>
</reference>
<feature type="transmembrane region" description="Helical" evidence="6">
    <location>
        <begin position="284"/>
        <end position="303"/>
    </location>
</feature>
<gene>
    <name evidence="8" type="ORF">QQ44_17425</name>
</gene>
<organism evidence="8 9">
    <name type="scientific">Mycolicibacterium setense</name>
    <dbReference type="NCBI Taxonomy" id="431269"/>
    <lineage>
        <taxon>Bacteria</taxon>
        <taxon>Bacillati</taxon>
        <taxon>Actinomycetota</taxon>
        <taxon>Actinomycetes</taxon>
        <taxon>Mycobacteriales</taxon>
        <taxon>Mycobacteriaceae</taxon>
        <taxon>Mycolicibacterium</taxon>
    </lineage>
</organism>
<feature type="transmembrane region" description="Helical" evidence="6">
    <location>
        <begin position="446"/>
        <end position="470"/>
    </location>
</feature>
<feature type="transmembrane region" description="Helical" evidence="6">
    <location>
        <begin position="564"/>
        <end position="587"/>
    </location>
</feature>
<evidence type="ECO:0000256" key="6">
    <source>
        <dbReference type="SAM" id="Phobius"/>
    </source>
</evidence>
<dbReference type="RefSeq" id="WP_039322374.1">
    <property type="nucleotide sequence ID" value="NZ_JACKSA010000369.1"/>
</dbReference>
<feature type="transmembrane region" description="Helical" evidence="6">
    <location>
        <begin position="16"/>
        <end position="41"/>
    </location>
</feature>
<keyword evidence="5 6" id="KW-0472">Membrane</keyword>
<keyword evidence="3 6" id="KW-0812">Transmembrane</keyword>
<proteinExistence type="predicted"/>
<evidence type="ECO:0000313" key="8">
    <source>
        <dbReference type="EMBL" id="KHO23946.1"/>
    </source>
</evidence>
<dbReference type="Proteomes" id="UP000031004">
    <property type="component" value="Unassembled WGS sequence"/>
</dbReference>
<protein>
    <submittedName>
        <fullName evidence="8">Copper resistance protein CopD</fullName>
    </submittedName>
</protein>
<feature type="transmembrane region" description="Helical" evidence="6">
    <location>
        <begin position="323"/>
        <end position="344"/>
    </location>
</feature>
<keyword evidence="4 6" id="KW-1133">Transmembrane helix</keyword>
<evidence type="ECO:0000313" key="9">
    <source>
        <dbReference type="Proteomes" id="UP000031004"/>
    </source>
</evidence>
<evidence type="ECO:0000256" key="1">
    <source>
        <dbReference type="ARBA" id="ARBA00004651"/>
    </source>
</evidence>
<evidence type="ECO:0000256" key="3">
    <source>
        <dbReference type="ARBA" id="ARBA00022692"/>
    </source>
</evidence>
<feature type="transmembrane region" description="Helical" evidence="6">
    <location>
        <begin position="152"/>
        <end position="171"/>
    </location>
</feature>
<feature type="transmembrane region" description="Helical" evidence="6">
    <location>
        <begin position="416"/>
        <end position="434"/>
    </location>
</feature>
<feature type="transmembrane region" description="Helical" evidence="6">
    <location>
        <begin position="106"/>
        <end position="123"/>
    </location>
</feature>
<feature type="transmembrane region" description="Helical" evidence="6">
    <location>
        <begin position="61"/>
        <end position="85"/>
    </location>
</feature>
<feature type="transmembrane region" description="Helical" evidence="6">
    <location>
        <begin position="499"/>
        <end position="519"/>
    </location>
</feature>
<dbReference type="PANTHER" id="PTHR34820:SF4">
    <property type="entry name" value="INNER MEMBRANE PROTEIN YEBZ"/>
    <property type="match status" value="1"/>
</dbReference>
<feature type="transmembrane region" description="Helical" evidence="6">
    <location>
        <begin position="531"/>
        <end position="552"/>
    </location>
</feature>
<dbReference type="PANTHER" id="PTHR34820">
    <property type="entry name" value="INNER MEMBRANE PROTEIN YEBZ"/>
    <property type="match status" value="1"/>
</dbReference>
<feature type="domain" description="Copper resistance protein D" evidence="7">
    <location>
        <begin position="247"/>
        <end position="344"/>
    </location>
</feature>
<evidence type="ECO:0000256" key="2">
    <source>
        <dbReference type="ARBA" id="ARBA00022475"/>
    </source>
</evidence>
<evidence type="ECO:0000256" key="4">
    <source>
        <dbReference type="ARBA" id="ARBA00022989"/>
    </source>
</evidence>
<dbReference type="EMBL" id="JTLZ01000008">
    <property type="protein sequence ID" value="KHO23946.1"/>
    <property type="molecule type" value="Genomic_DNA"/>
</dbReference>
<feature type="transmembrane region" description="Helical" evidence="6">
    <location>
        <begin position="251"/>
        <end position="272"/>
    </location>
</feature>
<sequence>MTSAGQVAASTVRNSVVWPVLVGVGLLAGAVAAGIGALSLADALTATGLPDPGPVTTYGLPFVRAAGEIAAVIAVGAFLFAAFLVAPQTNGVLDVAGYRALRLGSAASGVWTVCAALLVPLTISDVSGQPLLDHLGPVDVWSAAGLVDVSAAWRWTAILAAAVTIASLPVLRWGWTPALLAGALLTLMPLVLTGHSSSGGAHDLATNSLFIHLVAAALWAGGLLALLAHALRAGTAAGADGPNTALAARRFSALALWCFVAMAISGVLNALVRVQLPDLLRTSYGWLLVAKVVALTVLGVLGWRQRRISLTALSADPGARRPLIRLALTEAALFGVTFGIAVGLGRTPPPPEPRVPSATEVAIGYDFGGPPTVARVLFDWRFDLLFGTVAIVGAAVYLAGMYRLRRRGDTWPIGRTFAWLLGCAVLLFTTSSGLGRYMPAMFSMHMIAHMLLSMLVPVFLVLGAPVTMALRALPAAGRGSPPGPREWLLAALHSRVSQFLTHPIVATVLFVAGFYGLYFGGLFDAAVSNHAAHILMNVHFLLSGYLFYWVVIGIDPTPRPIPHLVKIGMVFASLPLHAFFGVVMMGMDTVLGESFYRSLQLPWHTDLLGDQHLGGAIAWAAGEVPLVIVMLALLIQWRRSDQRTAKRLDRAADRDDDADLAAYNAMLAEMARRDHPSG</sequence>
<evidence type="ECO:0000259" key="7">
    <source>
        <dbReference type="Pfam" id="PF05425"/>
    </source>
</evidence>
<feature type="transmembrane region" description="Helical" evidence="6">
    <location>
        <begin position="178"/>
        <end position="197"/>
    </location>
</feature>
<feature type="transmembrane region" description="Helical" evidence="6">
    <location>
        <begin position="209"/>
        <end position="231"/>
    </location>
</feature>
<comment type="caution">
    <text evidence="8">The sequence shown here is derived from an EMBL/GenBank/DDBJ whole genome shotgun (WGS) entry which is preliminary data.</text>
</comment>
<comment type="subcellular location">
    <subcellularLocation>
        <location evidence="1">Cell membrane</location>
        <topology evidence="1">Multi-pass membrane protein</topology>
    </subcellularLocation>
</comment>